<accession>A0ABX1KYU7</accession>
<dbReference type="Pfam" id="PF01177">
    <property type="entry name" value="Asp_Glu_race"/>
    <property type="match status" value="1"/>
</dbReference>
<name>A0ABX1KYU7_9LACO</name>
<dbReference type="InterPro" id="IPR015942">
    <property type="entry name" value="Asp/Glu/hydantoin_racemase"/>
</dbReference>
<gene>
    <name evidence="1" type="ORF">HC026_09325</name>
</gene>
<dbReference type="NCBIfam" id="NF005679">
    <property type="entry name" value="PRK07475.1"/>
    <property type="match status" value="1"/>
</dbReference>
<reference evidence="1 2" key="1">
    <citation type="submission" date="2020-04" db="EMBL/GenBank/DDBJ databases">
        <title>A novel species of genus Lactobacillus that was isolated from fermented food Zha-chili.</title>
        <authorList>
            <person name="Zhang Z."/>
        </authorList>
    </citation>
    <scope>NUCLEOTIDE SEQUENCE [LARGE SCALE GENOMIC DNA]</scope>
    <source>
        <strain evidence="2">HBUAS51383</strain>
    </source>
</reference>
<evidence type="ECO:0000313" key="2">
    <source>
        <dbReference type="Proteomes" id="UP000763447"/>
    </source>
</evidence>
<dbReference type="EMBL" id="JAAXLJ010000018">
    <property type="protein sequence ID" value="NLR19111.1"/>
    <property type="molecule type" value="Genomic_DNA"/>
</dbReference>
<keyword evidence="2" id="KW-1185">Reference proteome</keyword>
<dbReference type="Gene3D" id="3.40.50.1860">
    <property type="match status" value="2"/>
</dbReference>
<dbReference type="RefSeq" id="WP_168925702.1">
    <property type="nucleotide sequence ID" value="NZ_JAAXLJ010000018.1"/>
</dbReference>
<protein>
    <submittedName>
        <fullName evidence="1">Aspartate/glutamate racemase family protein</fullName>
    </submittedName>
</protein>
<proteinExistence type="predicted"/>
<evidence type="ECO:0000313" key="1">
    <source>
        <dbReference type="EMBL" id="NLR19111.1"/>
    </source>
</evidence>
<organism evidence="1 2">
    <name type="scientific">Secundilactobacillus angelensis</name>
    <dbReference type="NCBI Taxonomy" id="2722706"/>
    <lineage>
        <taxon>Bacteria</taxon>
        <taxon>Bacillati</taxon>
        <taxon>Bacillota</taxon>
        <taxon>Bacilli</taxon>
        <taxon>Lactobacillales</taxon>
        <taxon>Lactobacillaceae</taxon>
        <taxon>Secundilactobacillus</taxon>
    </lineage>
</organism>
<comment type="caution">
    <text evidence="1">The sequence shown here is derived from an EMBL/GenBank/DDBJ whole genome shotgun (WGS) entry which is preliminary data.</text>
</comment>
<dbReference type="InterPro" id="IPR001920">
    <property type="entry name" value="Asp/Glu_race"/>
</dbReference>
<dbReference type="Proteomes" id="UP000763447">
    <property type="component" value="Unassembled WGS sequence"/>
</dbReference>
<sequence length="253" mass="27833">MHYRAVLNNDQRLNQKQAPLITPVAGNAMGIIAVNLNYPKLPGNVVNATTFDFPVEYEVIDVEIEDLFTGNSKIKDTVIKAAQKLEKRGVRAIVGACGYFANFQDEVKNAVNVPVFLSSLAQLPIIKFGLKTDQKVGVFVASYENATEEFLNKSHASKEYCVIQDVGSLSKFHPIRYGEPVLDNAGLTQQLINVSTNLIADHPEIGAILLECSDLPPYASAIQSAVGLPVFDFITLINWVFSAVVQTPYYGYY</sequence>